<name>A0A1I0BYI8_9ACTN</name>
<dbReference type="RefSeq" id="WP_091441356.1">
    <property type="nucleotide sequence ID" value="NZ_FOIE01000002.1"/>
</dbReference>
<dbReference type="InterPro" id="IPR038561">
    <property type="entry name" value="SoxD_sf"/>
</dbReference>
<sequence>MQLIACPWCGPREEVEFSYGGQAHVPYPDSPAELSDEEWAHYVFFRDNPKGRFAERWNHSAGCRRWFNAIRDTTTYRFERVYRLDDPKRGGTELASSRKEGTAP</sequence>
<dbReference type="GO" id="GO:0046653">
    <property type="term" value="P:tetrahydrofolate metabolic process"/>
    <property type="evidence" value="ECO:0007669"/>
    <property type="project" value="InterPro"/>
</dbReference>
<dbReference type="NCBIfam" id="TIGR01374">
    <property type="entry name" value="soxD"/>
    <property type="match status" value="1"/>
</dbReference>
<keyword evidence="2" id="KW-1185">Reference proteome</keyword>
<dbReference type="GO" id="GO:0008115">
    <property type="term" value="F:sarcosine oxidase activity"/>
    <property type="evidence" value="ECO:0007669"/>
    <property type="project" value="InterPro"/>
</dbReference>
<evidence type="ECO:0000313" key="2">
    <source>
        <dbReference type="Proteomes" id="UP000198507"/>
    </source>
</evidence>
<dbReference type="OrthoDB" id="7159274at2"/>
<dbReference type="AlphaFoldDB" id="A0A1I0BYI8"/>
<proteinExistence type="predicted"/>
<organism evidence="1 2">
    <name type="scientific">Geodermatophilus poikilotrophus</name>
    <dbReference type="NCBI Taxonomy" id="1333667"/>
    <lineage>
        <taxon>Bacteria</taxon>
        <taxon>Bacillati</taxon>
        <taxon>Actinomycetota</taxon>
        <taxon>Actinomycetes</taxon>
        <taxon>Geodermatophilales</taxon>
        <taxon>Geodermatophilaceae</taxon>
        <taxon>Geodermatophilus</taxon>
    </lineage>
</organism>
<protein>
    <submittedName>
        <fullName evidence="1">Sarcosine oxidase subunit delta</fullName>
    </submittedName>
</protein>
<reference evidence="2" key="1">
    <citation type="submission" date="2016-10" db="EMBL/GenBank/DDBJ databases">
        <authorList>
            <person name="Varghese N."/>
            <person name="Submissions S."/>
        </authorList>
    </citation>
    <scope>NUCLEOTIDE SEQUENCE [LARGE SCALE GENOMIC DNA]</scope>
    <source>
        <strain evidence="2">DSM 44209</strain>
    </source>
</reference>
<accession>A0A1I0BYI8</accession>
<dbReference type="Gene3D" id="3.30.2270.10">
    <property type="entry name" value="Folate-binding superfamily"/>
    <property type="match status" value="1"/>
</dbReference>
<evidence type="ECO:0000313" key="1">
    <source>
        <dbReference type="EMBL" id="SET12227.1"/>
    </source>
</evidence>
<gene>
    <name evidence="1" type="ORF">SAMN04488546_1513</name>
</gene>
<dbReference type="Pfam" id="PF04267">
    <property type="entry name" value="SoxD"/>
    <property type="match status" value="1"/>
</dbReference>
<dbReference type="InterPro" id="IPR006279">
    <property type="entry name" value="SoxD"/>
</dbReference>
<dbReference type="Proteomes" id="UP000198507">
    <property type="component" value="Unassembled WGS sequence"/>
</dbReference>
<dbReference type="EMBL" id="FOIE01000002">
    <property type="protein sequence ID" value="SET12227.1"/>
    <property type="molecule type" value="Genomic_DNA"/>
</dbReference>